<dbReference type="PATRIC" id="fig|1123384.7.peg.92"/>
<evidence type="ECO:0000313" key="1">
    <source>
        <dbReference type="EMBL" id="AJC74614.1"/>
    </source>
</evidence>
<dbReference type="STRING" id="1123384.AJ81_00490"/>
<evidence type="ECO:0008006" key="3">
    <source>
        <dbReference type="Google" id="ProtNLM"/>
    </source>
</evidence>
<sequence>MMDVAKLIRDSNARITMIKYQEEILPEDVKFGSSSCWLVEEEEPFVSEGPEKIIFVDSRRRRFTSIEVEGYVLLLTQIVTGAVLLENHRCKPLFSPDEPPTVKLVLGVPDVIAKRWNVLNGEQVSIGRLSCDVAVGLTAKDATDSYMQEIERRTVERFLQEALVVKDGAINFTTPTFQIERGPLGLVKNIHMPYVDAEKFRTFGLMKKGQRSRCFATQLAEGEELLKVMSYLKLSDTPGLRGLVRIEAVVQKDCFAGSKRHIFELFGRLCGTLVRVSDDSGLIPRTPEDTLPVVFLEKYLDRYFYSETYVRCAFIEAVKETKNFSTEIS</sequence>
<dbReference type="PaxDb" id="1123384-AJ81_00490"/>
<gene>
    <name evidence="1" type="ORF">AJ81_00490</name>
</gene>
<evidence type="ECO:0000313" key="2">
    <source>
        <dbReference type="Proteomes" id="UP000077469"/>
    </source>
</evidence>
<proteinExistence type="predicted"/>
<dbReference type="Proteomes" id="UP000077469">
    <property type="component" value="Chromosome"/>
</dbReference>
<dbReference type="AlphaFoldDB" id="A0A0X1KTL0"/>
<dbReference type="KEGG" id="phy:AJ81_00490"/>
<accession>A0A0X1KTL0</accession>
<reference evidence="1 2" key="1">
    <citation type="submission" date="2014-01" db="EMBL/GenBank/DDBJ databases">
        <title>Genome sequencing of Thermotog hypogea.</title>
        <authorList>
            <person name="Zhang X."/>
            <person name="Alvare G."/>
            <person name="Fristensky B."/>
            <person name="Chen L."/>
            <person name="Suen T."/>
            <person name="Chen Q."/>
            <person name="Ma K."/>
        </authorList>
    </citation>
    <scope>NUCLEOTIDE SEQUENCE [LARGE SCALE GENOMIC DNA]</scope>
    <source>
        <strain evidence="1 2">DSM 11164</strain>
    </source>
</reference>
<keyword evidence="2" id="KW-1185">Reference proteome</keyword>
<dbReference type="SUPFAM" id="SSF53098">
    <property type="entry name" value="Ribonuclease H-like"/>
    <property type="match status" value="1"/>
</dbReference>
<protein>
    <recommendedName>
        <fullName evidence="3">Nuclease</fullName>
    </recommendedName>
</protein>
<name>A0A0X1KTL0_9THEM</name>
<organism evidence="1 2">
    <name type="scientific">Pseudothermotoga hypogea DSM 11164 = NBRC 106472</name>
    <dbReference type="NCBI Taxonomy" id="1123384"/>
    <lineage>
        <taxon>Bacteria</taxon>
        <taxon>Thermotogati</taxon>
        <taxon>Thermotogota</taxon>
        <taxon>Thermotogae</taxon>
        <taxon>Thermotogales</taxon>
        <taxon>Thermotogaceae</taxon>
        <taxon>Pseudothermotoga</taxon>
    </lineage>
</organism>
<dbReference type="EMBL" id="CP007141">
    <property type="protein sequence ID" value="AJC74614.1"/>
    <property type="molecule type" value="Genomic_DNA"/>
</dbReference>
<dbReference type="InterPro" id="IPR012337">
    <property type="entry name" value="RNaseH-like_sf"/>
</dbReference>